<dbReference type="EMBL" id="UGTJ01000001">
    <property type="protein sequence ID" value="SUB80470.1"/>
    <property type="molecule type" value="Genomic_DNA"/>
</dbReference>
<gene>
    <name evidence="2" type="ORF">NCTC13063_01755</name>
</gene>
<dbReference type="RefSeq" id="WP_115153886.1">
    <property type="nucleotide sequence ID" value="NZ_DBFWLE010000005.1"/>
</dbReference>
<feature type="signal peptide" evidence="1">
    <location>
        <begin position="1"/>
        <end position="21"/>
    </location>
</feature>
<sequence>MKLNKIFLMAAALLAAVFASCSDDDSYSPGAQAGSYDVSFASQANQVLGKTATEFTITLHRSNGSGELTVPIEKVTVPEYCTVPEKVTFANGDTLATFKVAIASTIPFNTEYDFEIRIPEIYTHPYKAQTMYPIYRVKLTKEDYTEVGTAVLNDVFYAEAKSNIKIEYSPSFELYRIPNMFAKGYPFFFKWDKQSGSKQTFYFTDATGEKGTKFETGLKYKTHGMVSVTAYSTPAGTGDDFMGYNADENKFYLPFEWTVSAGLLGSGTIYIEDIKFTH</sequence>
<accession>A0AAQ1ZJC1</accession>
<dbReference type="PROSITE" id="PS51257">
    <property type="entry name" value="PROKAR_LIPOPROTEIN"/>
    <property type="match status" value="1"/>
</dbReference>
<proteinExistence type="predicted"/>
<evidence type="ECO:0008006" key="4">
    <source>
        <dbReference type="Google" id="ProtNLM"/>
    </source>
</evidence>
<evidence type="ECO:0000313" key="3">
    <source>
        <dbReference type="Proteomes" id="UP000255283"/>
    </source>
</evidence>
<reference evidence="2 3" key="1">
    <citation type="submission" date="2018-06" db="EMBL/GenBank/DDBJ databases">
        <authorList>
            <consortium name="Pathogen Informatics"/>
            <person name="Doyle S."/>
        </authorList>
    </citation>
    <scope>NUCLEOTIDE SEQUENCE [LARGE SCALE GENOMIC DNA]</scope>
    <source>
        <strain evidence="2 3">NCTC13063</strain>
    </source>
</reference>
<name>A0AAQ1ZJC1_9BACT</name>
<organism evidence="2 3">
    <name type="scientific">Segatella buccae</name>
    <dbReference type="NCBI Taxonomy" id="28126"/>
    <lineage>
        <taxon>Bacteria</taxon>
        <taxon>Pseudomonadati</taxon>
        <taxon>Bacteroidota</taxon>
        <taxon>Bacteroidia</taxon>
        <taxon>Bacteroidales</taxon>
        <taxon>Prevotellaceae</taxon>
        <taxon>Segatella</taxon>
    </lineage>
</organism>
<protein>
    <recommendedName>
        <fullName evidence="4">DUF1735 domain-containing protein</fullName>
    </recommendedName>
</protein>
<keyword evidence="1" id="KW-0732">Signal</keyword>
<evidence type="ECO:0000256" key="1">
    <source>
        <dbReference type="SAM" id="SignalP"/>
    </source>
</evidence>
<dbReference type="Proteomes" id="UP000255283">
    <property type="component" value="Unassembled WGS sequence"/>
</dbReference>
<dbReference type="AlphaFoldDB" id="A0AAQ1ZJC1"/>
<evidence type="ECO:0000313" key="2">
    <source>
        <dbReference type="EMBL" id="SUB80470.1"/>
    </source>
</evidence>
<comment type="caution">
    <text evidence="2">The sequence shown here is derived from an EMBL/GenBank/DDBJ whole genome shotgun (WGS) entry which is preliminary data.</text>
</comment>
<feature type="chain" id="PRO_5042991629" description="DUF1735 domain-containing protein" evidence="1">
    <location>
        <begin position="22"/>
        <end position="278"/>
    </location>
</feature>